<name>A0A840E4R6_9BACT</name>
<gene>
    <name evidence="2" type="ORF">GGR28_002801</name>
</gene>
<sequence>MELDILVDTLDDQPGGTVVSQSLGEILEGSALFSTPYETVFSLDVMIRRVEELTDSADFGARFIAREIMRRIDNAPELRGPLKDPGVLEKHADLMDLLMSAMVSPIDRPTQLFKVSIPFHLRPLFVSPALQRIMGQKDVCYSFACDMQEIRRSYLVMIGCKILQECYGVDVDFTAPMMLTVPDPTTGLKRFYKPMVTEDYIEVVVNGELPELSKADIRRLLHSIHDADLWMRMLPTEVFSFRGFHLSQLHEVTVEESLSQLKHRLINRDAVLDVDRVKELAELVRLHFQLPDLQLGLSAVDFPLERAIDHEHRIRYNLLANSVDRLVSPRHAGSIYERVFTSGEMMVVDDLQAISSPTELELKLIELGHRSMLLAPLLSKDKHVIGLLELASPVPFALNSFMEDRFQEIRGLFRTALERSREYIDNRVEAIMRDQYTNLHPTVEWRFTEAAFNILKRQEEGLPEVQEEIRFRKVFPLYGQADIVGSSTLRNTAIYQDLFDNLRAARFFLVRALDLVSFPIVNQVIMSLDRHLSVGMDEFDSSHEIRFSEFIQQQVTPLIRLLGQQLPELKELMDGYNADLNEELGLFYRVRRDYERSVGTLNQKIGDFLAERDQATQRVLPHYFEKYKTDGVEYEVYAGQSLLKRHKFSPIHLRNLRLSQLVDMCELTRQVAKVSQDLPMPLRTAQLIFAYTTPLDIRFRMDEKRFDVDGDYNVRYEILKKRIDKATINQGSERLTQAGMISIVYMQDKDAEEYQDYIHYLHQSGYIDGAVEQLVLDPLQSVNGLRAIRFRVK</sequence>
<organism evidence="2 3">
    <name type="scientific">Neolewinella aquimaris</name>
    <dbReference type="NCBI Taxonomy" id="1835722"/>
    <lineage>
        <taxon>Bacteria</taxon>
        <taxon>Pseudomonadati</taxon>
        <taxon>Bacteroidota</taxon>
        <taxon>Saprospiria</taxon>
        <taxon>Saprospirales</taxon>
        <taxon>Lewinellaceae</taxon>
        <taxon>Neolewinella</taxon>
    </lineage>
</organism>
<dbReference type="Pfam" id="PF01590">
    <property type="entry name" value="GAF"/>
    <property type="match status" value="1"/>
</dbReference>
<dbReference type="InterPro" id="IPR029016">
    <property type="entry name" value="GAF-like_dom_sf"/>
</dbReference>
<dbReference type="Gene3D" id="3.30.450.40">
    <property type="match status" value="1"/>
</dbReference>
<dbReference type="RefSeq" id="WP_183496408.1">
    <property type="nucleotide sequence ID" value="NZ_JACIFF010000007.1"/>
</dbReference>
<comment type="caution">
    <text evidence="2">The sequence shown here is derived from an EMBL/GenBank/DDBJ whole genome shotgun (WGS) entry which is preliminary data.</text>
</comment>
<dbReference type="SUPFAM" id="SSF55781">
    <property type="entry name" value="GAF domain-like"/>
    <property type="match status" value="1"/>
</dbReference>
<dbReference type="Proteomes" id="UP000576209">
    <property type="component" value="Unassembled WGS sequence"/>
</dbReference>
<proteinExistence type="predicted"/>
<protein>
    <recommendedName>
        <fullName evidence="1">GAF domain-containing protein</fullName>
    </recommendedName>
</protein>
<keyword evidence="3" id="KW-1185">Reference proteome</keyword>
<evidence type="ECO:0000313" key="3">
    <source>
        <dbReference type="Proteomes" id="UP000576209"/>
    </source>
</evidence>
<dbReference type="EMBL" id="JACIFF010000007">
    <property type="protein sequence ID" value="MBB4080171.1"/>
    <property type="molecule type" value="Genomic_DNA"/>
</dbReference>
<reference evidence="2 3" key="1">
    <citation type="submission" date="2020-08" db="EMBL/GenBank/DDBJ databases">
        <title>Genomic Encyclopedia of Type Strains, Phase IV (KMG-IV): sequencing the most valuable type-strain genomes for metagenomic binning, comparative biology and taxonomic classification.</title>
        <authorList>
            <person name="Goeker M."/>
        </authorList>
    </citation>
    <scope>NUCLEOTIDE SEQUENCE [LARGE SCALE GENOMIC DNA]</scope>
    <source>
        <strain evidence="2 3">DSM 105137</strain>
    </source>
</reference>
<accession>A0A840E4R6</accession>
<dbReference type="InterPro" id="IPR003018">
    <property type="entry name" value="GAF"/>
</dbReference>
<evidence type="ECO:0000259" key="1">
    <source>
        <dbReference type="Pfam" id="PF01590"/>
    </source>
</evidence>
<dbReference type="AlphaFoldDB" id="A0A840E4R6"/>
<evidence type="ECO:0000313" key="2">
    <source>
        <dbReference type="EMBL" id="MBB4080171.1"/>
    </source>
</evidence>
<feature type="domain" description="GAF" evidence="1">
    <location>
        <begin position="328"/>
        <end position="396"/>
    </location>
</feature>